<dbReference type="InterPro" id="IPR001810">
    <property type="entry name" value="F-box_dom"/>
</dbReference>
<dbReference type="SMART" id="SM00256">
    <property type="entry name" value="FBOX"/>
    <property type="match status" value="1"/>
</dbReference>
<dbReference type="InterPro" id="IPR015915">
    <property type="entry name" value="Kelch-typ_b-propeller"/>
</dbReference>
<dbReference type="PANTHER" id="PTHR46407:SF21">
    <property type="entry name" value="F-BOX_KELCH-REPEAT PROTEIN SKIP20"/>
    <property type="match status" value="1"/>
</dbReference>
<name>A0A9E7HUH5_9LILI</name>
<evidence type="ECO:0000313" key="3">
    <source>
        <dbReference type="Proteomes" id="UP001055439"/>
    </source>
</evidence>
<accession>A0A9E7HUH5</accession>
<dbReference type="GO" id="GO:2000762">
    <property type="term" value="P:regulation of phenylpropanoid metabolic process"/>
    <property type="evidence" value="ECO:0007669"/>
    <property type="project" value="InterPro"/>
</dbReference>
<feature type="domain" description="F-box" evidence="1">
    <location>
        <begin position="24"/>
        <end position="64"/>
    </location>
</feature>
<dbReference type="InterPro" id="IPR036047">
    <property type="entry name" value="F-box-like_dom_sf"/>
</dbReference>
<gene>
    <name evidence="2" type="ORF">MUK42_06905</name>
</gene>
<sequence>MGGREKRERGMEREEFYKALLPGLPDDIAFDCLARVPLRFHPGLRLVCCRWRDLVTAPSFHRHRERIGTAEDLIFLVQAVVPVEKGGGSEEEEEEEKEGGAVCQPPVYGLSAYNATLGSWHRVAMPAPVPLFAQVAAVGREVVLLGGWDPASMEPTTEVRVLDPATGGWRRGAAMAAARSFFACAALAGRVYVAGGHDEQKNALRSGESYDPTADAWTALPEMGEERDECQGVAAGGRFWAVSGYGTEGQGRFVGAAEWYDAAAGAWRREEGLWEAGAAACVGVAGGRMWSVGCGGGAGGVREYEGSGRGWKEVAPLPVGMRLGPSPCAAVAVALGSAGEKVLVMAVETEGDGRNGRGAHGAWVLEVGSRRWTRTETPLGFTGFVFAATAVRL</sequence>
<dbReference type="Proteomes" id="UP001055439">
    <property type="component" value="Chromosome 8"/>
</dbReference>
<dbReference type="Gene3D" id="2.120.10.80">
    <property type="entry name" value="Kelch-type beta propeller"/>
    <property type="match status" value="1"/>
</dbReference>
<dbReference type="SUPFAM" id="SSF81383">
    <property type="entry name" value="F-box domain"/>
    <property type="match status" value="1"/>
</dbReference>
<dbReference type="OrthoDB" id="191037at2759"/>
<reference evidence="2" key="1">
    <citation type="submission" date="2022-05" db="EMBL/GenBank/DDBJ databases">
        <title>The Musa troglodytarum L. genome provides insights into the mechanism of non-climacteric behaviour and enrichment of carotenoids.</title>
        <authorList>
            <person name="Wang J."/>
        </authorList>
    </citation>
    <scope>NUCLEOTIDE SEQUENCE</scope>
    <source>
        <tissue evidence="2">Leaf</tissue>
    </source>
</reference>
<proteinExistence type="predicted"/>
<dbReference type="EMBL" id="CP097510">
    <property type="protein sequence ID" value="URE40075.1"/>
    <property type="molecule type" value="Genomic_DNA"/>
</dbReference>
<dbReference type="CDD" id="cd22152">
    <property type="entry name" value="F-box_AtAFR-like"/>
    <property type="match status" value="1"/>
</dbReference>
<dbReference type="InterPro" id="IPR044595">
    <property type="entry name" value="KMD1-4"/>
</dbReference>
<dbReference type="SUPFAM" id="SSF117281">
    <property type="entry name" value="Kelch motif"/>
    <property type="match status" value="1"/>
</dbReference>
<protein>
    <submittedName>
        <fullName evidence="2">Kelch motif</fullName>
    </submittedName>
</protein>
<evidence type="ECO:0000313" key="2">
    <source>
        <dbReference type="EMBL" id="URE40075.1"/>
    </source>
</evidence>
<evidence type="ECO:0000259" key="1">
    <source>
        <dbReference type="SMART" id="SM00256"/>
    </source>
</evidence>
<dbReference type="Gene3D" id="1.20.1280.50">
    <property type="match status" value="1"/>
</dbReference>
<dbReference type="PANTHER" id="PTHR46407">
    <property type="entry name" value="OS02G0208700 PROTEIN"/>
    <property type="match status" value="1"/>
</dbReference>
<dbReference type="SMART" id="SM00612">
    <property type="entry name" value="Kelch"/>
    <property type="match status" value="2"/>
</dbReference>
<dbReference type="InterPro" id="IPR006652">
    <property type="entry name" value="Kelch_1"/>
</dbReference>
<dbReference type="GO" id="GO:0005829">
    <property type="term" value="C:cytosol"/>
    <property type="evidence" value="ECO:0007669"/>
    <property type="project" value="TreeGrafter"/>
</dbReference>
<organism evidence="2 3">
    <name type="scientific">Musa troglodytarum</name>
    <name type="common">fe'i banana</name>
    <dbReference type="NCBI Taxonomy" id="320322"/>
    <lineage>
        <taxon>Eukaryota</taxon>
        <taxon>Viridiplantae</taxon>
        <taxon>Streptophyta</taxon>
        <taxon>Embryophyta</taxon>
        <taxon>Tracheophyta</taxon>
        <taxon>Spermatophyta</taxon>
        <taxon>Magnoliopsida</taxon>
        <taxon>Liliopsida</taxon>
        <taxon>Zingiberales</taxon>
        <taxon>Musaceae</taxon>
        <taxon>Musa</taxon>
    </lineage>
</organism>
<dbReference type="AlphaFoldDB" id="A0A9E7HUH5"/>
<dbReference type="Pfam" id="PF00646">
    <property type="entry name" value="F-box"/>
    <property type="match status" value="1"/>
</dbReference>
<dbReference type="GO" id="GO:0080037">
    <property type="term" value="P:negative regulation of cytokinin-activated signaling pathway"/>
    <property type="evidence" value="ECO:0007669"/>
    <property type="project" value="InterPro"/>
</dbReference>
<dbReference type="Pfam" id="PF01344">
    <property type="entry name" value="Kelch_1"/>
    <property type="match status" value="1"/>
</dbReference>
<keyword evidence="3" id="KW-1185">Reference proteome</keyword>